<feature type="compositionally biased region" description="Polar residues" evidence="1">
    <location>
        <begin position="101"/>
        <end position="114"/>
    </location>
</feature>
<name>A0A0D7A825_9AGAR</name>
<feature type="compositionally biased region" description="Basic and acidic residues" evidence="1">
    <location>
        <begin position="1"/>
        <end position="12"/>
    </location>
</feature>
<feature type="region of interest" description="Disordered" evidence="1">
    <location>
        <begin position="41"/>
        <end position="268"/>
    </location>
</feature>
<keyword evidence="3" id="KW-1185">Reference proteome</keyword>
<evidence type="ECO:0000313" key="3">
    <source>
        <dbReference type="Proteomes" id="UP000054144"/>
    </source>
</evidence>
<dbReference type="OrthoDB" id="1939643at2759"/>
<proteinExistence type="predicted"/>
<gene>
    <name evidence="2" type="ORF">FISHEDRAFT_75224</name>
</gene>
<feature type="compositionally biased region" description="Acidic residues" evidence="1">
    <location>
        <begin position="205"/>
        <end position="226"/>
    </location>
</feature>
<sequence>MSGRKSSIDPSRRLSQRKAYIPYRDYDPDVGKRTGVVVRRVERHSDGFEPFDDVLDQADILTPPPKSRPNKRNISIIADEFDENGEMSMDIDSPQPIFATTGLQQSPSVPIPSTSHRKAMTIRDLDDSSQDMKGSPHHVTHDDGADDELNLTNHAPSSVTRRKSFSQINSGSDDDDEDGDELLSNKSPSRKPPSEEREVAHGLDDISEEDEEGEEEDHQQEQELEEPPLKKARTKTLVQTLTRRKKENQPVPEGVRRSQRESIRPLEW</sequence>
<feature type="compositionally biased region" description="Basic and acidic residues" evidence="1">
    <location>
        <begin position="192"/>
        <end position="204"/>
    </location>
</feature>
<feature type="compositionally biased region" description="Acidic residues" evidence="1">
    <location>
        <begin position="172"/>
        <end position="181"/>
    </location>
</feature>
<feature type="region of interest" description="Disordered" evidence="1">
    <location>
        <begin position="1"/>
        <end position="26"/>
    </location>
</feature>
<dbReference type="Proteomes" id="UP000054144">
    <property type="component" value="Unassembled WGS sequence"/>
</dbReference>
<evidence type="ECO:0000313" key="2">
    <source>
        <dbReference type="EMBL" id="KIY46875.1"/>
    </source>
</evidence>
<evidence type="ECO:0000256" key="1">
    <source>
        <dbReference type="SAM" id="MobiDB-lite"/>
    </source>
</evidence>
<reference evidence="2 3" key="1">
    <citation type="journal article" date="2015" name="Fungal Genet. Biol.">
        <title>Evolution of novel wood decay mechanisms in Agaricales revealed by the genome sequences of Fistulina hepatica and Cylindrobasidium torrendii.</title>
        <authorList>
            <person name="Floudas D."/>
            <person name="Held B.W."/>
            <person name="Riley R."/>
            <person name="Nagy L.G."/>
            <person name="Koehler G."/>
            <person name="Ransdell A.S."/>
            <person name="Younus H."/>
            <person name="Chow J."/>
            <person name="Chiniquy J."/>
            <person name="Lipzen A."/>
            <person name="Tritt A."/>
            <person name="Sun H."/>
            <person name="Haridas S."/>
            <person name="LaButti K."/>
            <person name="Ohm R.A."/>
            <person name="Kues U."/>
            <person name="Blanchette R.A."/>
            <person name="Grigoriev I.V."/>
            <person name="Minto R.E."/>
            <person name="Hibbett D.S."/>
        </authorList>
    </citation>
    <scope>NUCLEOTIDE SEQUENCE [LARGE SCALE GENOMIC DNA]</scope>
    <source>
        <strain evidence="2 3">ATCC 64428</strain>
    </source>
</reference>
<protein>
    <submittedName>
        <fullName evidence="2">Uncharacterized protein</fullName>
    </submittedName>
</protein>
<feature type="compositionally biased region" description="Polar residues" evidence="1">
    <location>
        <begin position="150"/>
        <end position="169"/>
    </location>
</feature>
<dbReference type="EMBL" id="KN882021">
    <property type="protein sequence ID" value="KIY46875.1"/>
    <property type="molecule type" value="Genomic_DNA"/>
</dbReference>
<dbReference type="AlphaFoldDB" id="A0A0D7A825"/>
<organism evidence="2 3">
    <name type="scientific">Fistulina hepatica ATCC 64428</name>
    <dbReference type="NCBI Taxonomy" id="1128425"/>
    <lineage>
        <taxon>Eukaryota</taxon>
        <taxon>Fungi</taxon>
        <taxon>Dikarya</taxon>
        <taxon>Basidiomycota</taxon>
        <taxon>Agaricomycotina</taxon>
        <taxon>Agaricomycetes</taxon>
        <taxon>Agaricomycetidae</taxon>
        <taxon>Agaricales</taxon>
        <taxon>Fistulinaceae</taxon>
        <taxon>Fistulina</taxon>
    </lineage>
</organism>
<feature type="compositionally biased region" description="Basic and acidic residues" evidence="1">
    <location>
        <begin position="254"/>
        <end position="268"/>
    </location>
</feature>
<accession>A0A0D7A825</accession>